<evidence type="ECO:0000256" key="1">
    <source>
        <dbReference type="ARBA" id="ARBA00001933"/>
    </source>
</evidence>
<dbReference type="PANTHER" id="PTHR42885:SF1">
    <property type="entry name" value="THREONINE-PHOSPHATE DECARBOXYLASE"/>
    <property type="match status" value="1"/>
</dbReference>
<gene>
    <name evidence="5" type="primary">cobD</name>
    <name evidence="5" type="ORF">GCM10022268_21020</name>
</gene>
<accession>A0ABP7DYA9</accession>
<protein>
    <submittedName>
        <fullName evidence="5">Threonine-phosphate decarboxylase CobD</fullName>
    </submittedName>
</protein>
<evidence type="ECO:0000256" key="2">
    <source>
        <dbReference type="ARBA" id="ARBA00022898"/>
    </source>
</evidence>
<organism evidence="5 6">
    <name type="scientific">Sphingomonas cynarae</name>
    <dbReference type="NCBI Taxonomy" id="930197"/>
    <lineage>
        <taxon>Bacteria</taxon>
        <taxon>Pseudomonadati</taxon>
        <taxon>Pseudomonadota</taxon>
        <taxon>Alphaproteobacteria</taxon>
        <taxon>Sphingomonadales</taxon>
        <taxon>Sphingomonadaceae</taxon>
        <taxon>Sphingomonas</taxon>
    </lineage>
</organism>
<dbReference type="Gene3D" id="3.40.640.10">
    <property type="entry name" value="Type I PLP-dependent aspartate aminotransferase-like (Major domain)"/>
    <property type="match status" value="1"/>
</dbReference>
<keyword evidence="2" id="KW-0663">Pyridoxal phosphate</keyword>
<dbReference type="Pfam" id="PF00155">
    <property type="entry name" value="Aminotran_1_2"/>
    <property type="match status" value="1"/>
</dbReference>
<dbReference type="InterPro" id="IPR015424">
    <property type="entry name" value="PyrdxlP-dep_Trfase"/>
</dbReference>
<comment type="cofactor">
    <cofactor evidence="1">
        <name>pyridoxal 5'-phosphate</name>
        <dbReference type="ChEBI" id="CHEBI:597326"/>
    </cofactor>
</comment>
<dbReference type="EMBL" id="BAABBF010000004">
    <property type="protein sequence ID" value="GAA3711862.1"/>
    <property type="molecule type" value="Genomic_DNA"/>
</dbReference>
<dbReference type="SUPFAM" id="SSF53383">
    <property type="entry name" value="PLP-dependent transferases"/>
    <property type="match status" value="1"/>
</dbReference>
<dbReference type="InterPro" id="IPR004839">
    <property type="entry name" value="Aminotransferase_I/II_large"/>
</dbReference>
<evidence type="ECO:0000256" key="3">
    <source>
        <dbReference type="SAM" id="MobiDB-lite"/>
    </source>
</evidence>
<comment type="caution">
    <text evidence="5">The sequence shown here is derived from an EMBL/GenBank/DDBJ whole genome shotgun (WGS) entry which is preliminary data.</text>
</comment>
<feature type="domain" description="Aminotransferase class I/classII large" evidence="4">
    <location>
        <begin position="139"/>
        <end position="336"/>
    </location>
</feature>
<dbReference type="PANTHER" id="PTHR42885">
    <property type="entry name" value="HISTIDINOL-PHOSPHATE AMINOTRANSFERASE-RELATED"/>
    <property type="match status" value="1"/>
</dbReference>
<dbReference type="InterPro" id="IPR015422">
    <property type="entry name" value="PyrdxlP-dep_Trfase_small"/>
</dbReference>
<dbReference type="RefSeq" id="WP_344693342.1">
    <property type="nucleotide sequence ID" value="NZ_BAABBF010000004.1"/>
</dbReference>
<evidence type="ECO:0000313" key="5">
    <source>
        <dbReference type="EMBL" id="GAA3711862.1"/>
    </source>
</evidence>
<dbReference type="Proteomes" id="UP001500523">
    <property type="component" value="Unassembled WGS sequence"/>
</dbReference>
<dbReference type="Gene3D" id="3.90.1150.10">
    <property type="entry name" value="Aspartate Aminotransferase, domain 1"/>
    <property type="match status" value="1"/>
</dbReference>
<proteinExistence type="predicted"/>
<reference evidence="6" key="1">
    <citation type="journal article" date="2019" name="Int. J. Syst. Evol. Microbiol.">
        <title>The Global Catalogue of Microorganisms (GCM) 10K type strain sequencing project: providing services to taxonomists for standard genome sequencing and annotation.</title>
        <authorList>
            <consortium name="The Broad Institute Genomics Platform"/>
            <consortium name="The Broad Institute Genome Sequencing Center for Infectious Disease"/>
            <person name="Wu L."/>
            <person name="Ma J."/>
        </authorList>
    </citation>
    <scope>NUCLEOTIDE SEQUENCE [LARGE SCALE GENOMIC DNA]</scope>
    <source>
        <strain evidence="6">JCM 17498</strain>
    </source>
</reference>
<feature type="region of interest" description="Disordered" evidence="3">
    <location>
        <begin position="1"/>
        <end position="20"/>
    </location>
</feature>
<keyword evidence="6" id="KW-1185">Reference proteome</keyword>
<dbReference type="CDD" id="cd00609">
    <property type="entry name" value="AAT_like"/>
    <property type="match status" value="1"/>
</dbReference>
<name>A0ABP7DYA9_9SPHN</name>
<sequence>MPKDQPAAGPNGTFTFHGGRQDAARRRFADAPQPWLDLSTGINPIAWPIGRLGAPDHGPLPLREALDGLCQAAARHVGAGRQAITALPGSEIGLRLLRHLDLPRPWRIVVPTYRTHADALPEAEPIEVGRLAAEAERGGTILLANPNNPDGRVLPPATLVGIAHRLAARGGMLVIDEAFADVATDIGVSPLLTADDRVIVMRSFGKFFGLAGVRLGFLCGAAAPVAAMAAMLGDWPVSAQAIACGTAAYGDPDWIDTTRRRLAADAAAVDRLLHDAGLSVSGDCPLFRLVECDDAAALFERLARAGILSRPFDDRPDWLRLGLPGDAAGFERLARTLRHR</sequence>
<evidence type="ECO:0000259" key="4">
    <source>
        <dbReference type="Pfam" id="PF00155"/>
    </source>
</evidence>
<evidence type="ECO:0000313" key="6">
    <source>
        <dbReference type="Proteomes" id="UP001500523"/>
    </source>
</evidence>
<dbReference type="InterPro" id="IPR015421">
    <property type="entry name" value="PyrdxlP-dep_Trfase_major"/>
</dbReference>